<dbReference type="EMBL" id="CP016171">
    <property type="protein sequence ID" value="ANN72692.1"/>
    <property type="molecule type" value="Genomic_DNA"/>
</dbReference>
<dbReference type="Proteomes" id="UP000091897">
    <property type="component" value="Chromosome"/>
</dbReference>
<name>A0A193FIV4_9BORD</name>
<proteinExistence type="predicted"/>
<evidence type="ECO:0000313" key="2">
    <source>
        <dbReference type="EMBL" id="ANN72692.1"/>
    </source>
</evidence>
<dbReference type="OrthoDB" id="277390at2"/>
<evidence type="ECO:0000313" key="1">
    <source>
        <dbReference type="EMBL" id="ANN67600.1"/>
    </source>
</evidence>
<dbReference type="EMBL" id="CP016170">
    <property type="protein sequence ID" value="ANN67600.1"/>
    <property type="molecule type" value="Genomic_DNA"/>
</dbReference>
<dbReference type="STRING" id="463025.BAU08_16225"/>
<dbReference type="RefSeq" id="WP_066351744.1">
    <property type="nucleotide sequence ID" value="NZ_CBCSFJ010000001.1"/>
</dbReference>
<sequence length="186" mass="21010">MARMDSQADIAIAATRRWLTRAVIGLNLCPFAKAVHVKEQIRYVASPATDAAGVAADLESELRLLADSDPRILDTTLLILPSALRDFGDYNEFLGQGERLLKRLRLRGVLQIASFHPDYQFAGTEPGDIENCTNRSPFPILHLLREDSIARAVDAYPDPDDIYERNQDTMRRLGWDGWRKLMRDGE</sequence>
<dbReference type="Proteomes" id="UP000092213">
    <property type="component" value="Chromosome"/>
</dbReference>
<evidence type="ECO:0000313" key="3">
    <source>
        <dbReference type="Proteomes" id="UP000091897"/>
    </source>
</evidence>
<protein>
    <submittedName>
        <fullName evidence="2">Peptidase</fullName>
    </submittedName>
</protein>
<dbReference type="InterPro" id="IPR009858">
    <property type="entry name" value="DUF1415"/>
</dbReference>
<dbReference type="KEGG" id="bbro:BAU06_15980"/>
<organism evidence="2 4">
    <name type="scientific">Bordetella bronchialis</name>
    <dbReference type="NCBI Taxonomy" id="463025"/>
    <lineage>
        <taxon>Bacteria</taxon>
        <taxon>Pseudomonadati</taxon>
        <taxon>Pseudomonadota</taxon>
        <taxon>Betaproteobacteria</taxon>
        <taxon>Burkholderiales</taxon>
        <taxon>Alcaligenaceae</taxon>
        <taxon>Bordetella</taxon>
    </lineage>
</organism>
<accession>A0A193FIV4</accession>
<reference evidence="3 4" key="1">
    <citation type="submission" date="2016-06" db="EMBL/GenBank/DDBJ databases">
        <title>Complete genome sequences of Bordetella bronchialis and Bordetella flabilis.</title>
        <authorList>
            <person name="LiPuma J.J."/>
            <person name="Spilker T."/>
        </authorList>
    </citation>
    <scope>NUCLEOTIDE SEQUENCE [LARGE SCALE GENOMIC DNA]</scope>
    <source>
        <strain evidence="2 4">AU17976</strain>
        <strain evidence="1 3">AU3182</strain>
    </source>
</reference>
<evidence type="ECO:0000313" key="4">
    <source>
        <dbReference type="Proteomes" id="UP000092213"/>
    </source>
</evidence>
<dbReference type="Pfam" id="PF07209">
    <property type="entry name" value="DUF1415"/>
    <property type="match status" value="1"/>
</dbReference>
<gene>
    <name evidence="1" type="ORF">BAU06_15980</name>
    <name evidence="2" type="ORF">BAU08_16225</name>
</gene>
<keyword evidence="3" id="KW-1185">Reference proteome</keyword>
<dbReference type="AlphaFoldDB" id="A0A193FIV4"/>